<sequence>MIGRRARRAREAMGPTVLALLLVLSLAAPAAVGLASAETVSKTVDAEGAAYVAADVSDVSGSFDVKIWVSPAPGGGQTLVYEDTHNAANTADIPAYRNSKAYQNVTVEISGSGVPSDLEIGTGSAFERSDWRNKDVWTSSGADRDFNCGPMERVSQVVNPAIEITDCNALPATTTVNTTGLDAEETMLDIYQSLATSADAADNWQTTISNRLEDTETVSLVNHGKPAYIRAYNNGLGEAAAEDAAIQNITEYYSVMDRNTVSEWNRHVATIKRMRQVSQEETGVPDSYVHVIEEDVQDGDLASSFTPHELNITGFGTRQFTLENGSSVEVSTIEVTFWNLQTQPATTETHVIGPSTGTVFNATDGNSNGPAKDVDIRRINVSAPQSNHDAQTALWFKDFATPLSRISTQTDSAISEMQSVVSGTWDQLETGEINSSDLVTPAMVAGSYSQSSDFSGYAAASLASLGVSIPESYSQLGHMNVSFADGTTDRGLVVAQSNPPGGSFQVGTEYAPGNISGAVWLIDSQDSEIREVEQAFTIDSAVNTTGGSLDKVRIEKRTYETTSANELSNLYQQIAKDQAEIDARLANMDGGGGGGGLLGGGNQTIVLVLVAGAVAVVVLGNGGRR</sequence>
<keyword evidence="4" id="KW-1185">Reference proteome</keyword>
<reference evidence="3 4" key="1">
    <citation type="submission" date="2020-07" db="EMBL/GenBank/DDBJ databases">
        <title>Halosimplex pelagicum sp. nov. and Halosimplex rubrum sp. nov., isolated from salted brown alga Laminaria, and emended description of the genus Halosimplex.</title>
        <authorList>
            <person name="Cui H."/>
        </authorList>
    </citation>
    <scope>NUCLEOTIDE SEQUENCE [LARGE SCALE GENOMIC DNA]</scope>
    <source>
        <strain evidence="3 4">R27</strain>
    </source>
</reference>
<dbReference type="KEGG" id="hrr:HZS55_07720"/>
<dbReference type="OrthoDB" id="293768at2157"/>
<dbReference type="AlphaFoldDB" id="A0A7D5SZK2"/>
<evidence type="ECO:0000256" key="1">
    <source>
        <dbReference type="SAM" id="Phobius"/>
    </source>
</evidence>
<gene>
    <name evidence="3" type="ORF">HZS55_07720</name>
</gene>
<name>A0A7D5SZK2_9EURY</name>
<protein>
    <recommendedName>
        <fullName evidence="2">Envelope protein N-terminal domain-containing protein</fullName>
    </recommendedName>
</protein>
<dbReference type="GeneID" id="56077741"/>
<feature type="domain" description="Envelope protein N-terminal" evidence="2">
    <location>
        <begin position="173"/>
        <end position="466"/>
    </location>
</feature>
<accession>A0A7D5SZK2</accession>
<evidence type="ECO:0000313" key="4">
    <source>
        <dbReference type="Proteomes" id="UP000509667"/>
    </source>
</evidence>
<dbReference type="RefSeq" id="WP_179911117.1">
    <property type="nucleotide sequence ID" value="NZ_CP058910.1"/>
</dbReference>
<dbReference type="EMBL" id="CP058910">
    <property type="protein sequence ID" value="QLH77188.1"/>
    <property type="molecule type" value="Genomic_DNA"/>
</dbReference>
<feature type="transmembrane region" description="Helical" evidence="1">
    <location>
        <begin position="605"/>
        <end position="623"/>
    </location>
</feature>
<proteinExistence type="predicted"/>
<dbReference type="InterPro" id="IPR058677">
    <property type="entry name" value="ORF4_N"/>
</dbReference>
<dbReference type="Proteomes" id="UP000509667">
    <property type="component" value="Chromosome"/>
</dbReference>
<keyword evidence="1" id="KW-0812">Transmembrane</keyword>
<evidence type="ECO:0000313" key="3">
    <source>
        <dbReference type="EMBL" id="QLH77188.1"/>
    </source>
</evidence>
<keyword evidence="1" id="KW-0472">Membrane</keyword>
<dbReference type="Pfam" id="PF26255">
    <property type="entry name" value="Viral_env_HRPV"/>
    <property type="match status" value="1"/>
</dbReference>
<evidence type="ECO:0000259" key="2">
    <source>
        <dbReference type="Pfam" id="PF26255"/>
    </source>
</evidence>
<organism evidence="3 4">
    <name type="scientific">Halosimplex rubrum</name>
    <dbReference type="NCBI Taxonomy" id="869889"/>
    <lineage>
        <taxon>Archaea</taxon>
        <taxon>Methanobacteriati</taxon>
        <taxon>Methanobacteriota</taxon>
        <taxon>Stenosarchaea group</taxon>
        <taxon>Halobacteria</taxon>
        <taxon>Halobacteriales</taxon>
        <taxon>Haloarculaceae</taxon>
        <taxon>Halosimplex</taxon>
    </lineage>
</organism>
<keyword evidence="1" id="KW-1133">Transmembrane helix</keyword>